<dbReference type="InterPro" id="IPR016181">
    <property type="entry name" value="Acyl_CoA_acyltransferase"/>
</dbReference>
<sequence>MLKTARLLLRKARPGDLDDLHAIYGNARAMEFWSSPPDRTRDKTLERLERQLASEPPLTYFVLDLDGVAIGNAGMWRPYEIGFILHPDHWRKGYVREAMMAIVPHIWQVSDAPMLTADADPKNEASVGCLRALGFRETGTARNTYCVDGVWTDSVYFALPRPADQRARG</sequence>
<dbReference type="SUPFAM" id="SSF55729">
    <property type="entry name" value="Acyl-CoA N-acyltransferases (Nat)"/>
    <property type="match status" value="1"/>
</dbReference>
<dbReference type="OrthoDB" id="9804153at2"/>
<dbReference type="EMBL" id="VFFF01000001">
    <property type="protein sequence ID" value="TNY32285.1"/>
    <property type="molecule type" value="Genomic_DNA"/>
</dbReference>
<proteinExistence type="predicted"/>
<dbReference type="PANTHER" id="PTHR43792:SF1">
    <property type="entry name" value="N-ACETYLTRANSFERASE DOMAIN-CONTAINING PROTEIN"/>
    <property type="match status" value="1"/>
</dbReference>
<dbReference type="Pfam" id="PF13302">
    <property type="entry name" value="Acetyltransf_3"/>
    <property type="match status" value="1"/>
</dbReference>
<accession>A0A5C5GBV2</accession>
<organism evidence="2 3">
    <name type="scientific">Pelagovum pacificum</name>
    <dbReference type="NCBI Taxonomy" id="2588711"/>
    <lineage>
        <taxon>Bacteria</taxon>
        <taxon>Pseudomonadati</taxon>
        <taxon>Pseudomonadota</taxon>
        <taxon>Alphaproteobacteria</taxon>
        <taxon>Rhodobacterales</taxon>
        <taxon>Paracoccaceae</taxon>
        <taxon>Pelagovum</taxon>
    </lineage>
</organism>
<dbReference type="InterPro" id="IPR000182">
    <property type="entry name" value="GNAT_dom"/>
</dbReference>
<evidence type="ECO:0000313" key="3">
    <source>
        <dbReference type="Proteomes" id="UP000314011"/>
    </source>
</evidence>
<protein>
    <submittedName>
        <fullName evidence="2">GNAT family N-acetyltransferase</fullName>
    </submittedName>
</protein>
<evidence type="ECO:0000313" key="2">
    <source>
        <dbReference type="EMBL" id="TNY32285.1"/>
    </source>
</evidence>
<name>A0A5C5GBV2_9RHOB</name>
<dbReference type="AlphaFoldDB" id="A0A5C5GBV2"/>
<feature type="domain" description="N-acetyltransferase" evidence="1">
    <location>
        <begin position="7"/>
        <end position="162"/>
    </location>
</feature>
<dbReference type="PROSITE" id="PS51186">
    <property type="entry name" value="GNAT"/>
    <property type="match status" value="1"/>
</dbReference>
<keyword evidence="2" id="KW-0808">Transferase</keyword>
<dbReference type="RefSeq" id="WP_140192964.1">
    <property type="nucleotide sequence ID" value="NZ_CP065915.1"/>
</dbReference>
<comment type="caution">
    <text evidence="2">The sequence shown here is derived from an EMBL/GenBank/DDBJ whole genome shotgun (WGS) entry which is preliminary data.</text>
</comment>
<dbReference type="Gene3D" id="3.40.630.30">
    <property type="match status" value="1"/>
</dbReference>
<gene>
    <name evidence="2" type="ORF">FHY64_03030</name>
</gene>
<dbReference type="PANTHER" id="PTHR43792">
    <property type="entry name" value="GNAT FAMILY, PUTATIVE (AFU_ORTHOLOGUE AFUA_3G00765)-RELATED-RELATED"/>
    <property type="match status" value="1"/>
</dbReference>
<dbReference type="GO" id="GO:0016747">
    <property type="term" value="F:acyltransferase activity, transferring groups other than amino-acyl groups"/>
    <property type="evidence" value="ECO:0007669"/>
    <property type="project" value="InterPro"/>
</dbReference>
<dbReference type="Proteomes" id="UP000314011">
    <property type="component" value="Unassembled WGS sequence"/>
</dbReference>
<dbReference type="InterPro" id="IPR051531">
    <property type="entry name" value="N-acetyltransferase"/>
</dbReference>
<reference evidence="2 3" key="1">
    <citation type="submission" date="2019-06" db="EMBL/GenBank/DDBJ databases">
        <title>Genome of new Rhodobacteraceae sp. SM1903.</title>
        <authorList>
            <person name="Ren X."/>
        </authorList>
    </citation>
    <scope>NUCLEOTIDE SEQUENCE [LARGE SCALE GENOMIC DNA]</scope>
    <source>
        <strain evidence="2 3">SM1903</strain>
    </source>
</reference>
<evidence type="ECO:0000259" key="1">
    <source>
        <dbReference type="PROSITE" id="PS51186"/>
    </source>
</evidence>
<keyword evidence="3" id="KW-1185">Reference proteome</keyword>